<gene>
    <name evidence="5" type="ORF">IWW39_005127</name>
</gene>
<dbReference type="InterPro" id="IPR002073">
    <property type="entry name" value="PDEase_catalytic_dom"/>
</dbReference>
<evidence type="ECO:0000313" key="5">
    <source>
        <dbReference type="EMBL" id="KAJ2684074.1"/>
    </source>
</evidence>
<dbReference type="GO" id="GO:0007165">
    <property type="term" value="P:signal transduction"/>
    <property type="evidence" value="ECO:0007669"/>
    <property type="project" value="InterPro"/>
</dbReference>
<feature type="domain" description="PDEase" evidence="4">
    <location>
        <begin position="9"/>
        <end position="473"/>
    </location>
</feature>
<feature type="compositionally biased region" description="Low complexity" evidence="3">
    <location>
        <begin position="320"/>
        <end position="343"/>
    </location>
</feature>
<protein>
    <recommendedName>
        <fullName evidence="4">PDEase domain-containing protein</fullName>
    </recommendedName>
</protein>
<feature type="region of interest" description="Disordered" evidence="3">
    <location>
        <begin position="575"/>
        <end position="643"/>
    </location>
</feature>
<keyword evidence="2" id="KW-0378">Hydrolase</keyword>
<keyword evidence="1" id="KW-0479">Metal-binding</keyword>
<feature type="region of interest" description="Disordered" evidence="3">
    <location>
        <begin position="248"/>
        <end position="275"/>
    </location>
</feature>
<feature type="compositionally biased region" description="Polar residues" evidence="3">
    <location>
        <begin position="575"/>
        <end position="599"/>
    </location>
</feature>
<organism evidence="5 6">
    <name type="scientific">Coemansia spiralis</name>
    <dbReference type="NCBI Taxonomy" id="417178"/>
    <lineage>
        <taxon>Eukaryota</taxon>
        <taxon>Fungi</taxon>
        <taxon>Fungi incertae sedis</taxon>
        <taxon>Zoopagomycota</taxon>
        <taxon>Kickxellomycotina</taxon>
        <taxon>Kickxellomycetes</taxon>
        <taxon>Kickxellales</taxon>
        <taxon>Kickxellaceae</taxon>
        <taxon>Coemansia</taxon>
    </lineage>
</organism>
<evidence type="ECO:0000256" key="2">
    <source>
        <dbReference type="ARBA" id="ARBA00022801"/>
    </source>
</evidence>
<keyword evidence="6" id="KW-1185">Reference proteome</keyword>
<dbReference type="GO" id="GO:0046872">
    <property type="term" value="F:metal ion binding"/>
    <property type="evidence" value="ECO:0007669"/>
    <property type="project" value="UniProtKB-KW"/>
</dbReference>
<dbReference type="PANTHER" id="PTHR11347">
    <property type="entry name" value="CYCLIC NUCLEOTIDE PHOSPHODIESTERASE"/>
    <property type="match status" value="1"/>
</dbReference>
<dbReference type="SUPFAM" id="SSF109604">
    <property type="entry name" value="HD-domain/PDEase-like"/>
    <property type="match status" value="1"/>
</dbReference>
<dbReference type="SMART" id="SM00471">
    <property type="entry name" value="HDc"/>
    <property type="match status" value="1"/>
</dbReference>
<feature type="region of interest" description="Disordered" evidence="3">
    <location>
        <begin position="310"/>
        <end position="351"/>
    </location>
</feature>
<dbReference type="Gene3D" id="1.10.1300.10">
    <property type="entry name" value="3'5'-cyclic nucleotide phosphodiesterase, catalytic domain"/>
    <property type="match status" value="1"/>
</dbReference>
<dbReference type="GO" id="GO:0004114">
    <property type="term" value="F:3',5'-cyclic-nucleotide phosphodiesterase activity"/>
    <property type="evidence" value="ECO:0007669"/>
    <property type="project" value="InterPro"/>
</dbReference>
<dbReference type="AlphaFoldDB" id="A0A9W8GI76"/>
<accession>A0A9W8GI76</accession>
<feature type="compositionally biased region" description="Low complexity" evidence="3">
    <location>
        <begin position="717"/>
        <end position="728"/>
    </location>
</feature>
<evidence type="ECO:0000256" key="3">
    <source>
        <dbReference type="SAM" id="MobiDB-lite"/>
    </source>
</evidence>
<feature type="region of interest" description="Disordered" evidence="3">
    <location>
        <begin position="711"/>
        <end position="743"/>
    </location>
</feature>
<dbReference type="PROSITE" id="PS51845">
    <property type="entry name" value="PDEASE_I_2"/>
    <property type="match status" value="1"/>
</dbReference>
<feature type="compositionally biased region" description="Low complexity" evidence="3">
    <location>
        <begin position="621"/>
        <end position="638"/>
    </location>
</feature>
<dbReference type="Pfam" id="PF00233">
    <property type="entry name" value="PDEase_I"/>
    <property type="match status" value="2"/>
</dbReference>
<dbReference type="CDD" id="cd00077">
    <property type="entry name" value="HDc"/>
    <property type="match status" value="1"/>
</dbReference>
<evidence type="ECO:0000259" key="4">
    <source>
        <dbReference type="PROSITE" id="PS51845"/>
    </source>
</evidence>
<comment type="caution">
    <text evidence="5">The sequence shown here is derived from an EMBL/GenBank/DDBJ whole genome shotgun (WGS) entry which is preliminary data.</text>
</comment>
<proteinExistence type="predicted"/>
<name>A0A9W8GI76_9FUNG</name>
<evidence type="ECO:0000256" key="1">
    <source>
        <dbReference type="ARBA" id="ARBA00022723"/>
    </source>
</evidence>
<sequence length="743" mass="81233">MLSCKRSQLSSEELAIAEKVMNTFIEEQWNSTKLQFNPWDYSRAEKQGILLAIFRATHVLTVLELKPSDMLDFCLDIESLYNDVPYHSFNHAVDVVVKLYYVLSDLQASAYLATYDIASLLIAGLCHDCGHPGLNNLFQRNASTELAQRYPDAILERYSMDLTTEYIDKHDLFRNIKNLRDPMYSDGTTAEVDVASRMMYSIRDAILSTDMSRHFSLVEECKVLVSLLSKKARRISEHEAYQKECHAEAGADAAPNNGKQPVARSPPSGTNSPSRLALAKSVLRGRSPSEPATPLKSLFAYSLQSAKVGPLRSSDSQKESSAGTPTTSSSTSTGASITSSARSGRPRRMQVRRSVSMYDALLDSTQRQRLIGLLLHAVDVFNPVLPWPMCKKWSDLMNIESFNQGEVEKKLSLPVSPNMDRTTTDQRQVSLDFGNIIIRPFFSELVSLFPVEDELLPALESNLQRWSRMSTDNTHEISSPAGANNNMYSWPAEPVVTPVSRTNSSVFSEDRRLSVAAGTVDIPSSCLEIIRRHSHAGFEALHRPMVGRLFSKHLGKVQERRKISYTSLQQRALHLDTSSGNRQSGGNTTLLLSPGNNRQWRGFDAESLSPVKESSGHEDSSVPSSTATASSPPTASSVLGHSGNPPLLVSTAHLPLASCGALGGSHEPASGARTSVCAVSSRHQSPTTAQLSNYRLDALIAGSSRVYRSSSLDPTMLSSLPSSYPSLSGEAGGSTPSEVSDKA</sequence>
<dbReference type="Proteomes" id="UP001151516">
    <property type="component" value="Unassembled WGS sequence"/>
</dbReference>
<feature type="compositionally biased region" description="Polar residues" evidence="3">
    <location>
        <begin position="734"/>
        <end position="743"/>
    </location>
</feature>
<dbReference type="OrthoDB" id="546632at2759"/>
<dbReference type="InterPro" id="IPR003607">
    <property type="entry name" value="HD/PDEase_dom"/>
</dbReference>
<reference evidence="5" key="1">
    <citation type="submission" date="2022-07" db="EMBL/GenBank/DDBJ databases">
        <title>Phylogenomic reconstructions and comparative analyses of Kickxellomycotina fungi.</title>
        <authorList>
            <person name="Reynolds N.K."/>
            <person name="Stajich J.E."/>
            <person name="Barry K."/>
            <person name="Grigoriev I.V."/>
            <person name="Crous P."/>
            <person name="Smith M.E."/>
        </authorList>
    </citation>
    <scope>NUCLEOTIDE SEQUENCE</scope>
    <source>
        <strain evidence="5">CBS 109367</strain>
    </source>
</reference>
<dbReference type="EMBL" id="JANBTX010000237">
    <property type="protein sequence ID" value="KAJ2684074.1"/>
    <property type="molecule type" value="Genomic_DNA"/>
</dbReference>
<dbReference type="InterPro" id="IPR036971">
    <property type="entry name" value="PDEase_catalytic_dom_sf"/>
</dbReference>
<evidence type="ECO:0000313" key="6">
    <source>
        <dbReference type="Proteomes" id="UP001151516"/>
    </source>
</evidence>